<feature type="transmembrane region" description="Helical" evidence="4">
    <location>
        <begin position="44"/>
        <end position="70"/>
    </location>
</feature>
<dbReference type="AlphaFoldDB" id="A0A1R3GWK6"/>
<evidence type="ECO:0000313" key="6">
    <source>
        <dbReference type="EMBL" id="OMO62411.1"/>
    </source>
</evidence>
<protein>
    <recommendedName>
        <fullName evidence="5">Major facilitator superfamily (MFS) profile domain-containing protein</fullName>
    </recommendedName>
</protein>
<dbReference type="GO" id="GO:0022857">
    <property type="term" value="F:transmembrane transporter activity"/>
    <property type="evidence" value="ECO:0007669"/>
    <property type="project" value="InterPro"/>
</dbReference>
<evidence type="ECO:0000256" key="1">
    <source>
        <dbReference type="ARBA" id="ARBA00004141"/>
    </source>
</evidence>
<dbReference type="PANTHER" id="PTHR48021:SF56">
    <property type="entry name" value="SUGAR TRANSPORTER ERD6-LIKE 14"/>
    <property type="match status" value="1"/>
</dbReference>
<keyword evidence="7" id="KW-1185">Reference proteome</keyword>
<gene>
    <name evidence="6" type="ORF">CCACVL1_22846</name>
</gene>
<keyword evidence="4" id="KW-1133">Transmembrane helix</keyword>
<proteinExistence type="inferred from homology"/>
<comment type="similarity">
    <text evidence="2">Belongs to the major facilitator superfamily. Sugar transporter (TC 2.A.1.1) family.</text>
</comment>
<dbReference type="Gene3D" id="1.20.1250.20">
    <property type="entry name" value="MFS general substrate transporter like domains"/>
    <property type="match status" value="1"/>
</dbReference>
<dbReference type="InterPro" id="IPR036259">
    <property type="entry name" value="MFS_trans_sf"/>
</dbReference>
<keyword evidence="3" id="KW-0813">Transport</keyword>
<dbReference type="Gramene" id="OMO62411">
    <property type="protein sequence ID" value="OMO62411"/>
    <property type="gene ID" value="CCACVL1_22846"/>
</dbReference>
<dbReference type="OMA" id="ACISWGF"/>
<name>A0A1R3GWK6_COCAP</name>
<dbReference type="Proteomes" id="UP000188268">
    <property type="component" value="Unassembled WGS sequence"/>
</dbReference>
<reference evidence="6 7" key="1">
    <citation type="submission" date="2013-09" db="EMBL/GenBank/DDBJ databases">
        <title>Corchorus capsularis genome sequencing.</title>
        <authorList>
            <person name="Alam M."/>
            <person name="Haque M.S."/>
            <person name="Islam M.S."/>
            <person name="Emdad E.M."/>
            <person name="Islam M.M."/>
            <person name="Ahmed B."/>
            <person name="Halim A."/>
            <person name="Hossen Q.M.M."/>
            <person name="Hossain M.Z."/>
            <person name="Ahmed R."/>
            <person name="Khan M.M."/>
            <person name="Islam R."/>
            <person name="Rashid M.M."/>
            <person name="Khan S.A."/>
            <person name="Rahman M.S."/>
            <person name="Alam M."/>
        </authorList>
    </citation>
    <scope>NUCLEOTIDE SEQUENCE [LARGE SCALE GENOMIC DNA]</scope>
    <source>
        <strain evidence="7">cv. CVL-1</strain>
        <tissue evidence="6">Whole seedling</tissue>
    </source>
</reference>
<organism evidence="6 7">
    <name type="scientific">Corchorus capsularis</name>
    <name type="common">Jute</name>
    <dbReference type="NCBI Taxonomy" id="210143"/>
    <lineage>
        <taxon>Eukaryota</taxon>
        <taxon>Viridiplantae</taxon>
        <taxon>Streptophyta</taxon>
        <taxon>Embryophyta</taxon>
        <taxon>Tracheophyta</taxon>
        <taxon>Spermatophyta</taxon>
        <taxon>Magnoliopsida</taxon>
        <taxon>eudicotyledons</taxon>
        <taxon>Gunneridae</taxon>
        <taxon>Pentapetalae</taxon>
        <taxon>rosids</taxon>
        <taxon>malvids</taxon>
        <taxon>Malvales</taxon>
        <taxon>Malvaceae</taxon>
        <taxon>Grewioideae</taxon>
        <taxon>Apeibeae</taxon>
        <taxon>Corchorus</taxon>
    </lineage>
</organism>
<dbReference type="SUPFAM" id="SSF103473">
    <property type="entry name" value="MFS general substrate transporter"/>
    <property type="match status" value="1"/>
</dbReference>
<feature type="domain" description="Major facilitator superfamily (MFS) profile" evidence="5">
    <location>
        <begin position="46"/>
        <end position="166"/>
    </location>
</feature>
<dbReference type="OrthoDB" id="1002318at2759"/>
<evidence type="ECO:0000313" key="7">
    <source>
        <dbReference type="Proteomes" id="UP000188268"/>
    </source>
</evidence>
<dbReference type="PANTHER" id="PTHR48021">
    <property type="match status" value="1"/>
</dbReference>
<sequence length="166" mass="17545">MGQRQKTELTESLLFTHGHDDNLVYSEENGGVGVGKGKSVADSIVTTTSLVLGTFVGACISWGFGCALGYSSPTQSSIMEDLGLSVAEFSLFGSILSIGSILGAAVSGKTADLLGRRLAMWILNIFYIGGWLAIAFTKVSVHLFVLCLLNLDTGNKTAFSLLFLIN</sequence>
<evidence type="ECO:0000256" key="3">
    <source>
        <dbReference type="ARBA" id="ARBA00022597"/>
    </source>
</evidence>
<feature type="transmembrane region" description="Helical" evidence="4">
    <location>
        <begin position="118"/>
        <end position="137"/>
    </location>
</feature>
<dbReference type="InterPro" id="IPR020846">
    <property type="entry name" value="MFS_dom"/>
</dbReference>
<comment type="caution">
    <text evidence="6">The sequence shown here is derived from an EMBL/GenBank/DDBJ whole genome shotgun (WGS) entry which is preliminary data.</text>
</comment>
<evidence type="ECO:0000259" key="5">
    <source>
        <dbReference type="PROSITE" id="PS50850"/>
    </source>
</evidence>
<dbReference type="GO" id="GO:0016020">
    <property type="term" value="C:membrane"/>
    <property type="evidence" value="ECO:0007669"/>
    <property type="project" value="UniProtKB-SubCell"/>
</dbReference>
<dbReference type="EMBL" id="AWWV01013249">
    <property type="protein sequence ID" value="OMO62411.1"/>
    <property type="molecule type" value="Genomic_DNA"/>
</dbReference>
<evidence type="ECO:0000256" key="4">
    <source>
        <dbReference type="SAM" id="Phobius"/>
    </source>
</evidence>
<keyword evidence="3" id="KW-0762">Sugar transport</keyword>
<keyword evidence="4" id="KW-0812">Transmembrane</keyword>
<feature type="transmembrane region" description="Helical" evidence="4">
    <location>
        <begin position="82"/>
        <end position="106"/>
    </location>
</feature>
<comment type="subcellular location">
    <subcellularLocation>
        <location evidence="1">Membrane</location>
        <topology evidence="1">Multi-pass membrane protein</topology>
    </subcellularLocation>
</comment>
<accession>A0A1R3GWK6</accession>
<evidence type="ECO:0000256" key="2">
    <source>
        <dbReference type="ARBA" id="ARBA00010992"/>
    </source>
</evidence>
<dbReference type="PROSITE" id="PS50850">
    <property type="entry name" value="MFS"/>
    <property type="match status" value="1"/>
</dbReference>
<dbReference type="InterPro" id="IPR050549">
    <property type="entry name" value="MFS_Trehalose_Transporter"/>
</dbReference>
<keyword evidence="4" id="KW-0472">Membrane</keyword>